<feature type="compositionally biased region" description="Acidic residues" evidence="1">
    <location>
        <begin position="197"/>
        <end position="206"/>
    </location>
</feature>
<feature type="compositionally biased region" description="Basic and acidic residues" evidence="1">
    <location>
        <begin position="638"/>
        <end position="647"/>
    </location>
</feature>
<feature type="region of interest" description="Disordered" evidence="1">
    <location>
        <begin position="178"/>
        <end position="796"/>
    </location>
</feature>
<evidence type="ECO:0000256" key="1">
    <source>
        <dbReference type="SAM" id="MobiDB-lite"/>
    </source>
</evidence>
<feature type="region of interest" description="Disordered" evidence="1">
    <location>
        <begin position="121"/>
        <end position="166"/>
    </location>
</feature>
<dbReference type="Pfam" id="PF25459">
    <property type="entry name" value="AIM3_BBC1_C"/>
    <property type="match status" value="1"/>
</dbReference>
<dbReference type="EMBL" id="SPRW01000017">
    <property type="protein sequence ID" value="TIC66247.1"/>
    <property type="molecule type" value="Genomic_DNA"/>
</dbReference>
<gene>
    <name evidence="3" type="ORF">E3Q02_01883</name>
</gene>
<evidence type="ECO:0000259" key="2">
    <source>
        <dbReference type="Pfam" id="PF25459"/>
    </source>
</evidence>
<feature type="compositionally biased region" description="Low complexity" evidence="1">
    <location>
        <begin position="448"/>
        <end position="469"/>
    </location>
</feature>
<feature type="compositionally biased region" description="Basic and acidic residues" evidence="1">
    <location>
        <begin position="220"/>
        <end position="229"/>
    </location>
</feature>
<evidence type="ECO:0000313" key="3">
    <source>
        <dbReference type="EMBL" id="TIC66247.1"/>
    </source>
</evidence>
<feature type="compositionally biased region" description="Acidic residues" evidence="1">
    <location>
        <begin position="284"/>
        <end position="298"/>
    </location>
</feature>
<feature type="compositionally biased region" description="Polar residues" evidence="1">
    <location>
        <begin position="509"/>
        <end position="525"/>
    </location>
</feature>
<reference evidence="3 4" key="1">
    <citation type="submission" date="2019-03" db="EMBL/GenBank/DDBJ databases">
        <title>Sequencing 25 genomes of Wallemia mellicola.</title>
        <authorList>
            <person name="Gostincar C."/>
        </authorList>
    </citation>
    <scope>NUCLEOTIDE SEQUENCE [LARGE SCALE GENOMIC DNA]</scope>
    <source>
        <strain evidence="3 4">EXF-1274</strain>
    </source>
</reference>
<sequence length="965" mass="104863">MHALNFVTLVSEDYEPVDKKGKGREVSSASAFLGVMNKPLSTPGVEIDDVGVPQHIENLVEHGLEEQLTMGAVTDDEPIETEEHVDEGRNAVNEQTIEVKNSIEYESVVEDEPIANKAGIAQAQDTNVNDEVNDKIPDNDEPVIATTEESAPISEETSRSDNTKNSISERMAKISMAGGFKFGPVPPIPARPVQREAEDEEVEETPQVEKEDVAPEEPVENVHEVKEDVAQPEEVQPEEQPEETDAERRSRIAKKLAASGALRPVLGGDPAPAVPAVQPHNEEEVHEEDGNEVEEVDNDAMKDVADNVQKDLKSDNTSNVGDSITQEKEVRDDEDEPSPPPVPSRDFTNAQDDKRKSIPMPSRELPSLGTAEQPSGDEKKEVIESEPEVEENEDAPPPMPTRSSIVSPPAPVRSVPDLPQAPPARAMPAPPPISTNFESTESKSVETSPVLASPPARVVPAPPSATDTSPPRPPIPKKRTSISSQHSTHRSSIGSVLDHNIPPIPRSPSIKNSPIEQHQRSSIASSIEVPAFPEVPQTVETEEDADSAAERRRHITERLAASGGIRPLVGGLPQPPSRSIPQPDTSGETPEPTEELSEKPETVVDEENPESEAERRARIAKKLAMQGSIRPIFGGVEEQPKEEKAQDESEEEAKQSGSPVMEVEEQPHLETSPQQSLPPPIPKQRPRSFIVPATSIPPPKSPPPTSPPPNPPPPAPPSRQLPRLQSPPSPQSSKHDEVTDEDRRDSTEFVKVPSSSLSVTTPQAERESFEFVASPKDKGIPPSPRSPGKSPIGPRPVGKHIYTHEELVQLAQQVGKKIHEFTKAQYELSKNMPIADGTAIGFVTETLALCNAANDPVNWNFGHLVHAQTTQGLAKRLDDPRPGDVLVLRHAEFKGRKALGNYKASFGAHGPQVAFVTEYDLKKGKVTAIQTSGTPNNYPSLEYISIKFGDLKEGSFEIFRPVPLS</sequence>
<feature type="compositionally biased region" description="Polar residues" evidence="1">
    <location>
        <begin position="315"/>
        <end position="324"/>
    </location>
</feature>
<dbReference type="InterPro" id="IPR057402">
    <property type="entry name" value="AIM3_BBC1_C"/>
</dbReference>
<name>A0AB38MVE1_9BASI</name>
<evidence type="ECO:0000313" key="4">
    <source>
        <dbReference type="Proteomes" id="UP000309601"/>
    </source>
</evidence>
<feature type="compositionally biased region" description="Polar residues" evidence="1">
    <location>
        <begin position="579"/>
        <end position="588"/>
    </location>
</feature>
<proteinExistence type="predicted"/>
<feature type="compositionally biased region" description="Basic and acidic residues" evidence="1">
    <location>
        <begin position="764"/>
        <end position="779"/>
    </location>
</feature>
<feature type="compositionally biased region" description="Polar residues" evidence="1">
    <location>
        <begin position="753"/>
        <end position="763"/>
    </location>
</feature>
<accession>A0AB38MVE1</accession>
<comment type="caution">
    <text evidence="3">The sequence shown here is derived from an EMBL/GenBank/DDBJ whole genome shotgun (WGS) entry which is preliminary data.</text>
</comment>
<dbReference type="AlphaFoldDB" id="A0AB38MVE1"/>
<feature type="compositionally biased region" description="Pro residues" evidence="1">
    <location>
        <begin position="695"/>
        <end position="730"/>
    </location>
</feature>
<feature type="domain" description="BBC1/AIM3 cysteine proteinase-fold" evidence="2">
    <location>
        <begin position="803"/>
        <end position="963"/>
    </location>
</feature>
<feature type="compositionally biased region" description="Acidic residues" evidence="1">
    <location>
        <begin position="384"/>
        <end position="394"/>
    </location>
</feature>
<protein>
    <recommendedName>
        <fullName evidence="2">BBC1/AIM3 cysteine proteinase-fold domain-containing protein</fullName>
    </recommendedName>
</protein>
<dbReference type="Proteomes" id="UP000309601">
    <property type="component" value="Unassembled WGS sequence"/>
</dbReference>
<organism evidence="3 4">
    <name type="scientific">Wallemia mellicola</name>
    <dbReference type="NCBI Taxonomy" id="1708541"/>
    <lineage>
        <taxon>Eukaryota</taxon>
        <taxon>Fungi</taxon>
        <taxon>Dikarya</taxon>
        <taxon>Basidiomycota</taxon>
        <taxon>Wallemiomycotina</taxon>
        <taxon>Wallemiomycetes</taxon>
        <taxon>Wallemiales</taxon>
        <taxon>Wallemiaceae</taxon>
        <taxon>Wallemia</taxon>
    </lineage>
</organism>
<feature type="compositionally biased region" description="Acidic residues" evidence="1">
    <location>
        <begin position="235"/>
        <end position="245"/>
    </location>
</feature>
<feature type="compositionally biased region" description="Basic and acidic residues" evidence="1">
    <location>
        <begin position="299"/>
        <end position="314"/>
    </location>
</feature>
<feature type="compositionally biased region" description="Low complexity" evidence="1">
    <location>
        <begin position="481"/>
        <end position="495"/>
    </location>
</feature>
<feature type="compositionally biased region" description="Basic and acidic residues" evidence="1">
    <location>
        <begin position="733"/>
        <end position="748"/>
    </location>
</feature>